<evidence type="ECO:0000256" key="1">
    <source>
        <dbReference type="SAM" id="MobiDB-lite"/>
    </source>
</evidence>
<dbReference type="AlphaFoldDB" id="A0AAN8Q054"/>
<dbReference type="Proteomes" id="UP001372834">
    <property type="component" value="Unassembled WGS sequence"/>
</dbReference>
<feature type="region of interest" description="Disordered" evidence="1">
    <location>
        <begin position="1"/>
        <end position="41"/>
    </location>
</feature>
<proteinExistence type="predicted"/>
<dbReference type="EMBL" id="JAWJWE010000036">
    <property type="protein sequence ID" value="KAK6629133.1"/>
    <property type="molecule type" value="Genomic_DNA"/>
</dbReference>
<name>A0AAN8Q054_POLSC</name>
<protein>
    <submittedName>
        <fullName evidence="2">Uncharacterized protein</fullName>
    </submittedName>
</protein>
<comment type="caution">
    <text evidence="2">The sequence shown here is derived from an EMBL/GenBank/DDBJ whole genome shotgun (WGS) entry which is preliminary data.</text>
</comment>
<feature type="compositionally biased region" description="Polar residues" evidence="1">
    <location>
        <begin position="23"/>
        <end position="40"/>
    </location>
</feature>
<accession>A0AAN8Q054</accession>
<evidence type="ECO:0000313" key="3">
    <source>
        <dbReference type="Proteomes" id="UP001372834"/>
    </source>
</evidence>
<reference evidence="2 3" key="1">
    <citation type="submission" date="2023-10" db="EMBL/GenBank/DDBJ databases">
        <title>Genomes of two closely related lineages of the louse Polyplax serrata with different host specificities.</title>
        <authorList>
            <person name="Martinu J."/>
            <person name="Tarabai H."/>
            <person name="Stefka J."/>
            <person name="Hypsa V."/>
        </authorList>
    </citation>
    <scope>NUCLEOTIDE SEQUENCE [LARGE SCALE GENOMIC DNA]</scope>
    <source>
        <strain evidence="2">HR10_N</strain>
    </source>
</reference>
<sequence>MTLDGKGKQFKQKRMKESRKRAQQNNVTEELSCRRSSWKTSTRERWRFVWAIFKRAEKRRTREAVRDAAVAVGTAVGAGAHEEKEIFQIGEMNGKKAINSGRKRKEKK</sequence>
<organism evidence="2 3">
    <name type="scientific">Polyplax serrata</name>
    <name type="common">Common mouse louse</name>
    <dbReference type="NCBI Taxonomy" id="468196"/>
    <lineage>
        <taxon>Eukaryota</taxon>
        <taxon>Metazoa</taxon>
        <taxon>Ecdysozoa</taxon>
        <taxon>Arthropoda</taxon>
        <taxon>Hexapoda</taxon>
        <taxon>Insecta</taxon>
        <taxon>Pterygota</taxon>
        <taxon>Neoptera</taxon>
        <taxon>Paraneoptera</taxon>
        <taxon>Psocodea</taxon>
        <taxon>Troctomorpha</taxon>
        <taxon>Phthiraptera</taxon>
        <taxon>Anoplura</taxon>
        <taxon>Polyplacidae</taxon>
        <taxon>Polyplax</taxon>
    </lineage>
</organism>
<feature type="compositionally biased region" description="Basic residues" evidence="1">
    <location>
        <begin position="8"/>
        <end position="22"/>
    </location>
</feature>
<evidence type="ECO:0000313" key="2">
    <source>
        <dbReference type="EMBL" id="KAK6629133.1"/>
    </source>
</evidence>
<gene>
    <name evidence="2" type="ORF">RUM43_002950</name>
</gene>